<evidence type="ECO:0000313" key="6">
    <source>
        <dbReference type="EMBL" id="EFC97643.1"/>
    </source>
</evidence>
<evidence type="ECO:0000256" key="3">
    <source>
        <dbReference type="ARBA" id="ARBA00022741"/>
    </source>
</evidence>
<dbReference type="HOGENOM" id="CLU_000604_1_2_9"/>
<evidence type="ECO:0000256" key="1">
    <source>
        <dbReference type="ARBA" id="ARBA00005417"/>
    </source>
</evidence>
<keyword evidence="3" id="KW-0547">Nucleotide-binding</keyword>
<dbReference type="Proteomes" id="UP000004968">
    <property type="component" value="Unassembled WGS sequence"/>
</dbReference>
<feature type="domain" description="ABC transporter" evidence="5">
    <location>
        <begin position="11"/>
        <end position="236"/>
    </location>
</feature>
<evidence type="ECO:0000256" key="2">
    <source>
        <dbReference type="ARBA" id="ARBA00022448"/>
    </source>
</evidence>
<dbReference type="InterPro" id="IPR003593">
    <property type="entry name" value="AAA+_ATPase"/>
</dbReference>
<organism evidence="6 7">
    <name type="scientific">Hungatella hathewayi DSM 13479</name>
    <dbReference type="NCBI Taxonomy" id="566550"/>
    <lineage>
        <taxon>Bacteria</taxon>
        <taxon>Bacillati</taxon>
        <taxon>Bacillota</taxon>
        <taxon>Clostridia</taxon>
        <taxon>Lachnospirales</taxon>
        <taxon>Lachnospiraceae</taxon>
        <taxon>Hungatella</taxon>
    </lineage>
</organism>
<evidence type="ECO:0000256" key="4">
    <source>
        <dbReference type="ARBA" id="ARBA00022840"/>
    </source>
</evidence>
<dbReference type="EMBL" id="ACIO01000358">
    <property type="protein sequence ID" value="EFC97643.1"/>
    <property type="molecule type" value="Genomic_DNA"/>
</dbReference>
<sequence length="248" mass="27531">MRGEKKMQTTIQVSGLTKSYSTLHVIRNLDLTVSRGEVFGLLGANGAGKSTAIECMLGTKKADGGSISILGMSPQKDRRKLFQQVGVQFQEANYPDKIRVDELCEETACLYAAPADYRKLLQQFCLREKETNFVSELSGGQRQRLFIVLALIPDPQVVFLDELTTGLDTKARRSVWKSLQELKSRGLTIFLTSHFMDEVEELCDRIGILKNGEFAFCGTAAEAVTLSPGKTLEEAYLWFTGEEADGDE</sequence>
<comment type="caution">
    <text evidence="6">The sequence shown here is derived from an EMBL/GenBank/DDBJ whole genome shotgun (WGS) entry which is preliminary data.</text>
</comment>
<dbReference type="Gene3D" id="3.40.50.300">
    <property type="entry name" value="P-loop containing nucleotide triphosphate hydrolases"/>
    <property type="match status" value="1"/>
</dbReference>
<evidence type="ECO:0000259" key="5">
    <source>
        <dbReference type="PROSITE" id="PS50893"/>
    </source>
</evidence>
<dbReference type="Pfam" id="PF00005">
    <property type="entry name" value="ABC_tran"/>
    <property type="match status" value="1"/>
</dbReference>
<dbReference type="SUPFAM" id="SSF52540">
    <property type="entry name" value="P-loop containing nucleoside triphosphate hydrolases"/>
    <property type="match status" value="1"/>
</dbReference>
<dbReference type="InterPro" id="IPR050763">
    <property type="entry name" value="ABC_transporter_ATP-binding"/>
</dbReference>
<dbReference type="GO" id="GO:0016887">
    <property type="term" value="F:ATP hydrolysis activity"/>
    <property type="evidence" value="ECO:0007669"/>
    <property type="project" value="InterPro"/>
</dbReference>
<gene>
    <name evidence="6" type="ORF">CLOSTHATH_04164</name>
</gene>
<name>D3AKM0_9FIRM</name>
<dbReference type="InterPro" id="IPR003439">
    <property type="entry name" value="ABC_transporter-like_ATP-bd"/>
</dbReference>
<dbReference type="InterPro" id="IPR017871">
    <property type="entry name" value="ABC_transporter-like_CS"/>
</dbReference>
<comment type="similarity">
    <text evidence="1">Belongs to the ABC transporter superfamily.</text>
</comment>
<dbReference type="CDD" id="cd03230">
    <property type="entry name" value="ABC_DR_subfamily_A"/>
    <property type="match status" value="1"/>
</dbReference>
<evidence type="ECO:0000313" key="7">
    <source>
        <dbReference type="Proteomes" id="UP000004968"/>
    </source>
</evidence>
<dbReference type="PROSITE" id="PS50893">
    <property type="entry name" value="ABC_TRANSPORTER_2"/>
    <property type="match status" value="1"/>
</dbReference>
<dbReference type="GO" id="GO:0005524">
    <property type="term" value="F:ATP binding"/>
    <property type="evidence" value="ECO:0007669"/>
    <property type="project" value="UniProtKB-KW"/>
</dbReference>
<dbReference type="InterPro" id="IPR027417">
    <property type="entry name" value="P-loop_NTPase"/>
</dbReference>
<dbReference type="AlphaFoldDB" id="D3AKM0"/>
<dbReference type="PROSITE" id="PS00211">
    <property type="entry name" value="ABC_TRANSPORTER_1"/>
    <property type="match status" value="1"/>
</dbReference>
<keyword evidence="2" id="KW-0813">Transport</keyword>
<keyword evidence="4 6" id="KW-0067">ATP-binding</keyword>
<reference evidence="6 7" key="1">
    <citation type="submission" date="2010-01" db="EMBL/GenBank/DDBJ databases">
        <authorList>
            <person name="Weinstock G."/>
            <person name="Sodergren E."/>
            <person name="Clifton S."/>
            <person name="Fulton L."/>
            <person name="Fulton B."/>
            <person name="Courtney L."/>
            <person name="Fronick C."/>
            <person name="Harrison M."/>
            <person name="Strong C."/>
            <person name="Farmer C."/>
            <person name="Delahaunty K."/>
            <person name="Markovic C."/>
            <person name="Hall O."/>
            <person name="Minx P."/>
            <person name="Tomlinson C."/>
            <person name="Mitreva M."/>
            <person name="Nelson J."/>
            <person name="Hou S."/>
            <person name="Wollam A."/>
            <person name="Pepin K.H."/>
            <person name="Johnson M."/>
            <person name="Bhonagiri V."/>
            <person name="Nash W.E."/>
            <person name="Warren W."/>
            <person name="Chinwalla A."/>
            <person name="Mardis E.R."/>
            <person name="Wilson R.K."/>
        </authorList>
    </citation>
    <scope>NUCLEOTIDE SEQUENCE [LARGE SCALE GENOMIC DNA]</scope>
    <source>
        <strain evidence="6 7">DSM 13479</strain>
    </source>
</reference>
<dbReference type="SMART" id="SM00382">
    <property type="entry name" value="AAA"/>
    <property type="match status" value="1"/>
</dbReference>
<accession>D3AKM0</accession>
<dbReference type="PANTHER" id="PTHR42711:SF5">
    <property type="entry name" value="ABC TRANSPORTER ATP-BINDING PROTEIN NATA"/>
    <property type="match status" value="1"/>
</dbReference>
<protein>
    <submittedName>
        <fullName evidence="6">ABC transporter, ATP-binding protein</fullName>
    </submittedName>
</protein>
<proteinExistence type="inferred from homology"/>
<dbReference type="PANTHER" id="PTHR42711">
    <property type="entry name" value="ABC TRANSPORTER ATP-BINDING PROTEIN"/>
    <property type="match status" value="1"/>
</dbReference>